<keyword evidence="7 10" id="KW-0406">Ion transport</keyword>
<comment type="subunit">
    <text evidence="10">Homopentamer.</text>
</comment>
<dbReference type="InterPro" id="IPR037673">
    <property type="entry name" value="MSC/AndL"/>
</dbReference>
<feature type="transmembrane region" description="Helical" evidence="10">
    <location>
        <begin position="12"/>
        <end position="38"/>
    </location>
</feature>
<dbReference type="NCBIfam" id="TIGR00220">
    <property type="entry name" value="mscL"/>
    <property type="match status" value="1"/>
</dbReference>
<evidence type="ECO:0000256" key="9">
    <source>
        <dbReference type="ARBA" id="ARBA00023303"/>
    </source>
</evidence>
<dbReference type="SUPFAM" id="SSF81330">
    <property type="entry name" value="Gated mechanosensitive channel"/>
    <property type="match status" value="1"/>
</dbReference>
<dbReference type="Gene3D" id="1.10.1200.120">
    <property type="entry name" value="Large-conductance mechanosensitive channel, MscL, domain 1"/>
    <property type="match status" value="1"/>
</dbReference>
<evidence type="ECO:0000256" key="5">
    <source>
        <dbReference type="ARBA" id="ARBA00022692"/>
    </source>
</evidence>
<evidence type="ECO:0000256" key="6">
    <source>
        <dbReference type="ARBA" id="ARBA00022989"/>
    </source>
</evidence>
<dbReference type="GO" id="GO:0008381">
    <property type="term" value="F:mechanosensitive monoatomic ion channel activity"/>
    <property type="evidence" value="ECO:0007669"/>
    <property type="project" value="UniProtKB-UniRule"/>
</dbReference>
<name>A0A2V1HT32_9MICO</name>
<evidence type="ECO:0000256" key="3">
    <source>
        <dbReference type="ARBA" id="ARBA00022448"/>
    </source>
</evidence>
<sequence length="160" mass="16698">MRGFREFILRGNVIDLAVAVVIGTAFTAIVTAIVTSIINPLIGAVFNAASLNEALVVTIPTISGGEADLLFGAALAAVLNFVIVAAVVYFAIVLPVNHVTKLAFSRKKKQEDELPANVPPTEAELLTEIRDLLAARADADLALGATGKHAVVEDDPAKNA</sequence>
<dbReference type="InterPro" id="IPR019823">
    <property type="entry name" value="Mechanosensitive_channel_CS"/>
</dbReference>
<evidence type="ECO:0000256" key="7">
    <source>
        <dbReference type="ARBA" id="ARBA00023065"/>
    </source>
</evidence>
<proteinExistence type="inferred from homology"/>
<dbReference type="AlphaFoldDB" id="A0A2V1HT32"/>
<evidence type="ECO:0000256" key="1">
    <source>
        <dbReference type="ARBA" id="ARBA00004651"/>
    </source>
</evidence>
<comment type="similarity">
    <text evidence="2 10">Belongs to the MscL family.</text>
</comment>
<keyword evidence="4 10" id="KW-1003">Cell membrane</keyword>
<dbReference type="GO" id="GO:0005886">
    <property type="term" value="C:plasma membrane"/>
    <property type="evidence" value="ECO:0007669"/>
    <property type="project" value="UniProtKB-SubCell"/>
</dbReference>
<dbReference type="PANTHER" id="PTHR30266">
    <property type="entry name" value="MECHANOSENSITIVE CHANNEL MSCL"/>
    <property type="match status" value="1"/>
</dbReference>
<dbReference type="EMBL" id="QEOP01000004">
    <property type="protein sequence ID" value="PVZ93477.1"/>
    <property type="molecule type" value="Genomic_DNA"/>
</dbReference>
<dbReference type="OrthoDB" id="9810350at2"/>
<keyword evidence="5 10" id="KW-0812">Transmembrane</keyword>
<comment type="function">
    <text evidence="10">Channel that opens in response to stretch forces in the membrane lipid bilayer. May participate in the regulation of osmotic pressure changes within the cell.</text>
</comment>
<dbReference type="PANTHER" id="PTHR30266:SF2">
    <property type="entry name" value="LARGE-CONDUCTANCE MECHANOSENSITIVE CHANNEL"/>
    <property type="match status" value="1"/>
</dbReference>
<keyword evidence="12" id="KW-1185">Reference proteome</keyword>
<keyword evidence="8 10" id="KW-0472">Membrane</keyword>
<evidence type="ECO:0000256" key="4">
    <source>
        <dbReference type="ARBA" id="ARBA00022475"/>
    </source>
</evidence>
<protein>
    <recommendedName>
        <fullName evidence="10">Large-conductance mechanosensitive channel</fullName>
    </recommendedName>
</protein>
<evidence type="ECO:0000256" key="8">
    <source>
        <dbReference type="ARBA" id="ARBA00023136"/>
    </source>
</evidence>
<dbReference type="InterPro" id="IPR001185">
    <property type="entry name" value="MS_channel"/>
</dbReference>
<comment type="caution">
    <text evidence="11">The sequence shown here is derived from an EMBL/GenBank/DDBJ whole genome shotgun (WGS) entry which is preliminary data.</text>
</comment>
<evidence type="ECO:0000313" key="12">
    <source>
        <dbReference type="Proteomes" id="UP000244893"/>
    </source>
</evidence>
<evidence type="ECO:0000256" key="10">
    <source>
        <dbReference type="HAMAP-Rule" id="MF_00115"/>
    </source>
</evidence>
<dbReference type="PROSITE" id="PS01327">
    <property type="entry name" value="MSCL"/>
    <property type="match status" value="1"/>
</dbReference>
<keyword evidence="3 10" id="KW-0813">Transport</keyword>
<keyword evidence="9 10" id="KW-0407">Ion channel</keyword>
<organism evidence="11 12">
    <name type="scientific">Amnibacterium flavum</name>
    <dbReference type="NCBI Taxonomy" id="2173173"/>
    <lineage>
        <taxon>Bacteria</taxon>
        <taxon>Bacillati</taxon>
        <taxon>Actinomycetota</taxon>
        <taxon>Actinomycetes</taxon>
        <taxon>Micrococcales</taxon>
        <taxon>Microbacteriaceae</taxon>
        <taxon>Amnibacterium</taxon>
    </lineage>
</organism>
<dbReference type="PRINTS" id="PR01264">
    <property type="entry name" value="MECHCHANNEL"/>
</dbReference>
<comment type="subcellular location">
    <subcellularLocation>
        <location evidence="1 10">Cell membrane</location>
        <topology evidence="1 10">Multi-pass membrane protein</topology>
    </subcellularLocation>
</comment>
<dbReference type="InterPro" id="IPR036019">
    <property type="entry name" value="MscL_channel"/>
</dbReference>
<dbReference type="Proteomes" id="UP000244893">
    <property type="component" value="Unassembled WGS sequence"/>
</dbReference>
<gene>
    <name evidence="10 11" type="primary">mscL</name>
    <name evidence="11" type="ORF">DDQ50_15670</name>
</gene>
<feature type="transmembrane region" description="Helical" evidence="10">
    <location>
        <begin position="69"/>
        <end position="96"/>
    </location>
</feature>
<reference evidence="11 12" key="1">
    <citation type="submission" date="2018-05" db="EMBL/GenBank/DDBJ databases">
        <title>Amnibacterium sp. M8JJ-5, whole genome shotgun sequence.</title>
        <authorList>
            <person name="Tuo L."/>
        </authorList>
    </citation>
    <scope>NUCLEOTIDE SEQUENCE [LARGE SCALE GENOMIC DNA]</scope>
    <source>
        <strain evidence="11 12">M8JJ-5</strain>
    </source>
</reference>
<dbReference type="Pfam" id="PF01741">
    <property type="entry name" value="MscL"/>
    <property type="match status" value="1"/>
</dbReference>
<evidence type="ECO:0000313" key="11">
    <source>
        <dbReference type="EMBL" id="PVZ93477.1"/>
    </source>
</evidence>
<dbReference type="HAMAP" id="MF_00115">
    <property type="entry name" value="MscL"/>
    <property type="match status" value="1"/>
</dbReference>
<evidence type="ECO:0000256" key="2">
    <source>
        <dbReference type="ARBA" id="ARBA00007254"/>
    </source>
</evidence>
<keyword evidence="6 10" id="KW-1133">Transmembrane helix</keyword>
<accession>A0A2V1HT32</accession>